<evidence type="ECO:0000259" key="7">
    <source>
        <dbReference type="PROSITE" id="PS51633"/>
    </source>
</evidence>
<feature type="region of interest" description="Disordered" evidence="5">
    <location>
        <begin position="296"/>
        <end position="330"/>
    </location>
</feature>
<feature type="region of interest" description="Disordered" evidence="5">
    <location>
        <begin position="591"/>
        <end position="636"/>
    </location>
</feature>
<feature type="compositionally biased region" description="Polar residues" evidence="5">
    <location>
        <begin position="14"/>
        <end position="24"/>
    </location>
</feature>
<dbReference type="EMBL" id="JBCNJP010000014">
    <property type="protein sequence ID" value="KAK9067720.1"/>
    <property type="molecule type" value="Genomic_DNA"/>
</dbReference>
<keyword evidence="1" id="KW-0489">Methyltransferase</keyword>
<evidence type="ECO:0000256" key="4">
    <source>
        <dbReference type="ARBA" id="ARBA00048568"/>
    </source>
</evidence>
<evidence type="ECO:0000256" key="2">
    <source>
        <dbReference type="ARBA" id="ARBA00022679"/>
    </source>
</evidence>
<protein>
    <submittedName>
        <fullName evidence="8">Uncharacterized protein</fullName>
    </submittedName>
</protein>
<evidence type="ECO:0000259" key="6">
    <source>
        <dbReference type="PROSITE" id="PS50280"/>
    </source>
</evidence>
<dbReference type="Pfam" id="PF18264">
    <property type="entry name" value="preSET_CXC"/>
    <property type="match status" value="1"/>
</dbReference>
<gene>
    <name evidence="8" type="ORF">SSX86_011831</name>
</gene>
<dbReference type="PROSITE" id="PS50280">
    <property type="entry name" value="SET"/>
    <property type="match status" value="1"/>
</dbReference>
<dbReference type="GO" id="GO:0005634">
    <property type="term" value="C:nucleus"/>
    <property type="evidence" value="ECO:0007669"/>
    <property type="project" value="TreeGrafter"/>
</dbReference>
<organism evidence="8 9">
    <name type="scientific">Deinandra increscens subsp. villosa</name>
    <dbReference type="NCBI Taxonomy" id="3103831"/>
    <lineage>
        <taxon>Eukaryota</taxon>
        <taxon>Viridiplantae</taxon>
        <taxon>Streptophyta</taxon>
        <taxon>Embryophyta</taxon>
        <taxon>Tracheophyta</taxon>
        <taxon>Spermatophyta</taxon>
        <taxon>Magnoliopsida</taxon>
        <taxon>eudicotyledons</taxon>
        <taxon>Gunneridae</taxon>
        <taxon>Pentapetalae</taxon>
        <taxon>asterids</taxon>
        <taxon>campanulids</taxon>
        <taxon>Asterales</taxon>
        <taxon>Asteraceae</taxon>
        <taxon>Asteroideae</taxon>
        <taxon>Heliantheae alliance</taxon>
        <taxon>Madieae</taxon>
        <taxon>Madiinae</taxon>
        <taxon>Deinandra</taxon>
    </lineage>
</organism>
<proteinExistence type="predicted"/>
<dbReference type="SMART" id="SM01114">
    <property type="entry name" value="CXC"/>
    <property type="match status" value="1"/>
</dbReference>
<dbReference type="SUPFAM" id="SSF82199">
    <property type="entry name" value="SET domain"/>
    <property type="match status" value="1"/>
</dbReference>
<evidence type="ECO:0000256" key="1">
    <source>
        <dbReference type="ARBA" id="ARBA00022603"/>
    </source>
</evidence>
<name>A0AAP0D323_9ASTR</name>
<dbReference type="GO" id="GO:0003682">
    <property type="term" value="F:chromatin binding"/>
    <property type="evidence" value="ECO:0007669"/>
    <property type="project" value="TreeGrafter"/>
</dbReference>
<dbReference type="Gene3D" id="2.170.270.10">
    <property type="entry name" value="SET domain"/>
    <property type="match status" value="1"/>
</dbReference>
<evidence type="ECO:0000313" key="9">
    <source>
        <dbReference type="Proteomes" id="UP001408789"/>
    </source>
</evidence>
<dbReference type="InterPro" id="IPR045318">
    <property type="entry name" value="EZH1/2-like"/>
</dbReference>
<dbReference type="GO" id="GO:0031507">
    <property type="term" value="P:heterochromatin formation"/>
    <property type="evidence" value="ECO:0007669"/>
    <property type="project" value="TreeGrafter"/>
</dbReference>
<evidence type="ECO:0000313" key="8">
    <source>
        <dbReference type="EMBL" id="KAK9067720.1"/>
    </source>
</evidence>
<feature type="compositionally biased region" description="Basic residues" evidence="5">
    <location>
        <begin position="316"/>
        <end position="329"/>
    </location>
</feature>
<dbReference type="Proteomes" id="UP001408789">
    <property type="component" value="Unassembled WGS sequence"/>
</dbReference>
<evidence type="ECO:0000256" key="3">
    <source>
        <dbReference type="ARBA" id="ARBA00022691"/>
    </source>
</evidence>
<dbReference type="GO" id="GO:0140951">
    <property type="term" value="F:histone H3K27 trimethyltransferase activity"/>
    <property type="evidence" value="ECO:0007669"/>
    <property type="project" value="UniProtKB-EC"/>
</dbReference>
<dbReference type="PANTHER" id="PTHR45747:SF7">
    <property type="entry name" value="HISTONE-LYSINE N-METHYLTRANSFERASE MEDEA"/>
    <property type="match status" value="1"/>
</dbReference>
<dbReference type="AlphaFoldDB" id="A0AAP0D323"/>
<feature type="domain" description="CXC" evidence="7">
    <location>
        <begin position="328"/>
        <end position="427"/>
    </location>
</feature>
<dbReference type="InterPro" id="IPR026489">
    <property type="entry name" value="CXC_dom"/>
</dbReference>
<keyword evidence="2" id="KW-0808">Transferase</keyword>
<comment type="catalytic activity">
    <reaction evidence="4">
        <text>L-lysyl(27)-[histone H3] + 3 S-adenosyl-L-methionine = N(6),N(6),N(6)-trimethyl-L-lysyl(27)-[histone H3] + 3 S-adenosyl-L-homocysteine + 3 H(+)</text>
        <dbReference type="Rhea" id="RHEA:60292"/>
        <dbReference type="Rhea" id="RHEA-COMP:15535"/>
        <dbReference type="Rhea" id="RHEA-COMP:15548"/>
        <dbReference type="ChEBI" id="CHEBI:15378"/>
        <dbReference type="ChEBI" id="CHEBI:29969"/>
        <dbReference type="ChEBI" id="CHEBI:57856"/>
        <dbReference type="ChEBI" id="CHEBI:59789"/>
        <dbReference type="ChEBI" id="CHEBI:61961"/>
        <dbReference type="EC" id="2.1.1.356"/>
    </reaction>
</comment>
<feature type="region of interest" description="Disordered" evidence="5">
    <location>
        <begin position="1"/>
        <end position="26"/>
    </location>
</feature>
<dbReference type="SMART" id="SM00317">
    <property type="entry name" value="SET"/>
    <property type="match status" value="1"/>
</dbReference>
<keyword evidence="9" id="KW-1185">Reference proteome</keyword>
<dbReference type="InterPro" id="IPR001214">
    <property type="entry name" value="SET_dom"/>
</dbReference>
<dbReference type="InterPro" id="IPR041355">
    <property type="entry name" value="Pre-SET_CXC"/>
</dbReference>
<dbReference type="InterPro" id="IPR058609">
    <property type="entry name" value="HTH_CLF-like"/>
</dbReference>
<accession>A0AAP0D323</accession>
<dbReference type="PANTHER" id="PTHR45747">
    <property type="entry name" value="HISTONE-LYSINE N-METHYLTRANSFERASE E(Z)"/>
    <property type="match status" value="1"/>
</dbReference>
<reference evidence="8 9" key="1">
    <citation type="submission" date="2024-04" db="EMBL/GenBank/DDBJ databases">
        <title>The reference genome of an endangered Asteraceae, Deinandra increscens subsp. villosa, native to the Central Coast of California.</title>
        <authorList>
            <person name="Guilliams M."/>
            <person name="Hasenstab-Lehman K."/>
            <person name="Meyer R."/>
            <person name="Mcevoy S."/>
        </authorList>
    </citation>
    <scope>NUCLEOTIDE SEQUENCE [LARGE SCALE GENOMIC DNA]</scope>
    <source>
        <tissue evidence="8">Leaf</tissue>
    </source>
</reference>
<evidence type="ECO:0000256" key="5">
    <source>
        <dbReference type="SAM" id="MobiDB-lite"/>
    </source>
</evidence>
<dbReference type="InterPro" id="IPR033467">
    <property type="entry name" value="Tesmin/TSO1-like_CXC"/>
</dbReference>
<feature type="domain" description="SET" evidence="6">
    <location>
        <begin position="461"/>
        <end position="581"/>
    </location>
</feature>
<sequence>MKNKEQVESDVSHHLSTSNLNPIRNRNDSENLLSLRMRFPVRMIPAIDQTSLDQDNSITNIDELNIRPAATLPAVQKIPPFTTWKYTTRNRKMTEDQSVKGKGHTAPCEEQHEFSEGEKRIIRMVLQDYEPSEKVVKTLKQFISGTTSEIREELNRLNQNDTVPAEVEHDTSTFLDKSLASNLDTFDTLFCRRCLVFDCGLHGNNQPVITPAERLECPVPGYGEHDEPCGVKCYKCLDSTVSVDPDKITWKLLEKDLYLKGLEIFGRNSCLIARNLLGGLKTCMEVYTHMHNAAGPTASSTSVDHKEEENIASGGRKGKGKKGGGRLRKKCGDGKQQSEKEYTPCQCNSVCGKHCSCLKNSTFCEKYCGCSKSCKNRFRGCQCVKTQCKGQQCPCFAAGRECDPDICRNCWVSCGDGSLGEPSRREGQCGNMRILLRQRQPVSTFLNPFTTLLCIKRNYITKMSFSQILMGISDVVGWGAFIKNTVEKDEYIGEYTGELISHEEADLRGGLYDRANSSFLFNLNDQYVIDALHQGNKLKFANHSANPNCQAAIKRVKGDHRVGIFAKRHIEAGEELFYDYCYAPEQLPFWARKPDDPNGSSSDHPQARSKKPQPNDPNKGPSVPSKAQSKKPQFHR</sequence>
<comment type="caution">
    <text evidence="8">The sequence shown here is derived from an EMBL/GenBank/DDBJ whole genome shotgun (WGS) entry which is preliminary data.</text>
</comment>
<dbReference type="CDD" id="cd10519">
    <property type="entry name" value="SET_EZH"/>
    <property type="match status" value="1"/>
</dbReference>
<feature type="compositionally biased region" description="Basic and acidic residues" evidence="5">
    <location>
        <begin position="1"/>
        <end position="13"/>
    </location>
</feature>
<feature type="region of interest" description="Disordered" evidence="5">
    <location>
        <begin position="94"/>
        <end position="113"/>
    </location>
</feature>
<dbReference type="Pfam" id="PF25996">
    <property type="entry name" value="HTH_CLF_N"/>
    <property type="match status" value="1"/>
</dbReference>
<dbReference type="Pfam" id="PF00856">
    <property type="entry name" value="SET"/>
    <property type="match status" value="1"/>
</dbReference>
<dbReference type="GO" id="GO:0032259">
    <property type="term" value="P:methylation"/>
    <property type="evidence" value="ECO:0007669"/>
    <property type="project" value="UniProtKB-KW"/>
</dbReference>
<dbReference type="InterPro" id="IPR046341">
    <property type="entry name" value="SET_dom_sf"/>
</dbReference>
<dbReference type="PROSITE" id="PS51633">
    <property type="entry name" value="CXC"/>
    <property type="match status" value="1"/>
</dbReference>
<keyword evidence="3" id="KW-0949">S-adenosyl-L-methionine</keyword>